<evidence type="ECO:0000256" key="5">
    <source>
        <dbReference type="ARBA" id="ARBA00023002"/>
    </source>
</evidence>
<sequence>MAIIISTLISQWLHLISLLVLAIPLLFLLLLKQSKTQQPNHLPPGPPKLPIIGNLHQLGHLPHRSLSKLSNIYGPVMLLHLGRVPLLVVSSADTAREILKTQDLNFCTRHSLLTLKRLSYNFQDVALAPYNEYWREMRRIFVHKLLSPKRVHSFGAVRAEEVANMVNSISKSCSSMRSVDLAEELLSLTNRVICRIAFVSPPRIYFHRCRSWGSWMFYQEIIDEHLERAEQDEDIIDVLVGIMRDESSAIHITLNHIKAILVDIFFGGLESSSLTTVWAMTELARKPELMKKAQEEIRTSVGKKWMVEEGDLEQLHHLKIVVKETLRLHTIAPLLIPRECMNHCKVNGYDISPKTRVMVNVWAIGRNPEYWDNPDMFFPERFEGSSIDYKGQHFEFLPFGSGRRICPAMTMGILHVELALANLLYCFDWKLPSGMQIEDIDMEEGTGISLHKKSPLLLVPSKYNW</sequence>
<evidence type="ECO:0000256" key="3">
    <source>
        <dbReference type="ARBA" id="ARBA00022617"/>
    </source>
</evidence>
<keyword evidence="4 8" id="KW-0479">Metal-binding</keyword>
<dbReference type="InterPro" id="IPR036396">
    <property type="entry name" value="Cyt_P450_sf"/>
</dbReference>
<feature type="binding site" description="axial binding residue" evidence="8">
    <location>
        <position position="406"/>
    </location>
    <ligand>
        <name>heme</name>
        <dbReference type="ChEBI" id="CHEBI:30413"/>
    </ligand>
    <ligandPart>
        <name>Fe</name>
        <dbReference type="ChEBI" id="CHEBI:18248"/>
    </ligandPart>
</feature>
<evidence type="ECO:0008006" key="13">
    <source>
        <dbReference type="Google" id="ProtNLM"/>
    </source>
</evidence>
<feature type="transmembrane region" description="Helical" evidence="10">
    <location>
        <begin position="12"/>
        <end position="31"/>
    </location>
</feature>
<dbReference type="GO" id="GO:0005506">
    <property type="term" value="F:iron ion binding"/>
    <property type="evidence" value="ECO:0007669"/>
    <property type="project" value="InterPro"/>
</dbReference>
<evidence type="ECO:0000313" key="12">
    <source>
        <dbReference type="Proteomes" id="UP001417504"/>
    </source>
</evidence>
<dbReference type="Pfam" id="PF00067">
    <property type="entry name" value="p450"/>
    <property type="match status" value="2"/>
</dbReference>
<evidence type="ECO:0000256" key="10">
    <source>
        <dbReference type="SAM" id="Phobius"/>
    </source>
</evidence>
<dbReference type="PRINTS" id="PR00385">
    <property type="entry name" value="P450"/>
</dbReference>
<comment type="cofactor">
    <cofactor evidence="1 8">
        <name>heme</name>
        <dbReference type="ChEBI" id="CHEBI:30413"/>
    </cofactor>
</comment>
<keyword evidence="10" id="KW-0812">Transmembrane</keyword>
<evidence type="ECO:0000256" key="2">
    <source>
        <dbReference type="ARBA" id="ARBA00010617"/>
    </source>
</evidence>
<dbReference type="GO" id="GO:0004497">
    <property type="term" value="F:monooxygenase activity"/>
    <property type="evidence" value="ECO:0007669"/>
    <property type="project" value="UniProtKB-KW"/>
</dbReference>
<dbReference type="InterPro" id="IPR017972">
    <property type="entry name" value="Cyt_P450_CS"/>
</dbReference>
<protein>
    <recommendedName>
        <fullName evidence="13">Cytochrome P450</fullName>
    </recommendedName>
</protein>
<evidence type="ECO:0000256" key="4">
    <source>
        <dbReference type="ARBA" id="ARBA00022723"/>
    </source>
</evidence>
<dbReference type="SUPFAM" id="SSF48264">
    <property type="entry name" value="Cytochrome P450"/>
    <property type="match status" value="1"/>
</dbReference>
<dbReference type="InterPro" id="IPR002401">
    <property type="entry name" value="Cyt_P450_E_grp-I"/>
</dbReference>
<gene>
    <name evidence="11" type="ORF">Sjap_003442</name>
</gene>
<dbReference type="EMBL" id="JBBNAE010000001">
    <property type="protein sequence ID" value="KAK9155962.1"/>
    <property type="molecule type" value="Genomic_DNA"/>
</dbReference>
<dbReference type="CDD" id="cd11072">
    <property type="entry name" value="CYP71-like"/>
    <property type="match status" value="1"/>
</dbReference>
<dbReference type="GO" id="GO:0020037">
    <property type="term" value="F:heme binding"/>
    <property type="evidence" value="ECO:0007669"/>
    <property type="project" value="InterPro"/>
</dbReference>
<reference evidence="11 12" key="1">
    <citation type="submission" date="2024-01" db="EMBL/GenBank/DDBJ databases">
        <title>Genome assemblies of Stephania.</title>
        <authorList>
            <person name="Yang L."/>
        </authorList>
    </citation>
    <scope>NUCLEOTIDE SEQUENCE [LARGE SCALE GENOMIC DNA]</scope>
    <source>
        <strain evidence="11">QJT</strain>
        <tissue evidence="11">Leaf</tissue>
    </source>
</reference>
<dbReference type="FunFam" id="1.10.630.10:FF:000126">
    <property type="entry name" value="Predicted protein"/>
    <property type="match status" value="1"/>
</dbReference>
<evidence type="ECO:0000256" key="7">
    <source>
        <dbReference type="ARBA" id="ARBA00023033"/>
    </source>
</evidence>
<dbReference type="AlphaFoldDB" id="A0AAP0PTL0"/>
<proteinExistence type="inferred from homology"/>
<dbReference type="GO" id="GO:0044550">
    <property type="term" value="P:secondary metabolite biosynthetic process"/>
    <property type="evidence" value="ECO:0007669"/>
    <property type="project" value="UniProtKB-ARBA"/>
</dbReference>
<comment type="caution">
    <text evidence="11">The sequence shown here is derived from an EMBL/GenBank/DDBJ whole genome shotgun (WGS) entry which is preliminary data.</text>
</comment>
<dbReference type="InterPro" id="IPR001128">
    <property type="entry name" value="Cyt_P450"/>
</dbReference>
<dbReference type="Proteomes" id="UP001417504">
    <property type="component" value="Unassembled WGS sequence"/>
</dbReference>
<evidence type="ECO:0000256" key="1">
    <source>
        <dbReference type="ARBA" id="ARBA00001971"/>
    </source>
</evidence>
<keyword evidence="12" id="KW-1185">Reference proteome</keyword>
<dbReference type="PANTHER" id="PTHR47955">
    <property type="entry name" value="CYTOCHROME P450 FAMILY 71 PROTEIN"/>
    <property type="match status" value="1"/>
</dbReference>
<comment type="similarity">
    <text evidence="2 9">Belongs to the cytochrome P450 family.</text>
</comment>
<dbReference type="PROSITE" id="PS00086">
    <property type="entry name" value="CYTOCHROME_P450"/>
    <property type="match status" value="1"/>
</dbReference>
<keyword evidence="3 8" id="KW-0349">Heme</keyword>
<evidence type="ECO:0000313" key="11">
    <source>
        <dbReference type="EMBL" id="KAK9155962.1"/>
    </source>
</evidence>
<accession>A0AAP0PTL0</accession>
<keyword evidence="10" id="KW-0472">Membrane</keyword>
<evidence type="ECO:0000256" key="8">
    <source>
        <dbReference type="PIRSR" id="PIRSR602401-1"/>
    </source>
</evidence>
<dbReference type="PRINTS" id="PR00463">
    <property type="entry name" value="EP450I"/>
</dbReference>
<dbReference type="Gene3D" id="1.10.630.10">
    <property type="entry name" value="Cytochrome P450"/>
    <property type="match status" value="1"/>
</dbReference>
<name>A0AAP0PTL0_9MAGN</name>
<keyword evidence="7 9" id="KW-0503">Monooxygenase</keyword>
<keyword evidence="6 8" id="KW-0408">Iron</keyword>
<dbReference type="GO" id="GO:0016705">
    <property type="term" value="F:oxidoreductase activity, acting on paired donors, with incorporation or reduction of molecular oxygen"/>
    <property type="evidence" value="ECO:0007669"/>
    <property type="project" value="InterPro"/>
</dbReference>
<dbReference type="PANTHER" id="PTHR47955:SF11">
    <property type="entry name" value="4-HYDROXYPHENYLACETALDEHYDE OXIME MONOOXYGENASE"/>
    <property type="match status" value="1"/>
</dbReference>
<keyword evidence="5 9" id="KW-0560">Oxidoreductase</keyword>
<keyword evidence="10" id="KW-1133">Transmembrane helix</keyword>
<evidence type="ECO:0000256" key="9">
    <source>
        <dbReference type="RuleBase" id="RU000461"/>
    </source>
</evidence>
<evidence type="ECO:0000256" key="6">
    <source>
        <dbReference type="ARBA" id="ARBA00023004"/>
    </source>
</evidence>
<organism evidence="11 12">
    <name type="scientific">Stephania japonica</name>
    <dbReference type="NCBI Taxonomy" id="461633"/>
    <lineage>
        <taxon>Eukaryota</taxon>
        <taxon>Viridiplantae</taxon>
        <taxon>Streptophyta</taxon>
        <taxon>Embryophyta</taxon>
        <taxon>Tracheophyta</taxon>
        <taxon>Spermatophyta</taxon>
        <taxon>Magnoliopsida</taxon>
        <taxon>Ranunculales</taxon>
        <taxon>Menispermaceae</taxon>
        <taxon>Menispermoideae</taxon>
        <taxon>Cissampelideae</taxon>
        <taxon>Stephania</taxon>
    </lineage>
</organism>